<keyword evidence="2" id="KW-0472">Membrane</keyword>
<evidence type="ECO:0000256" key="1">
    <source>
        <dbReference type="SAM" id="MobiDB-lite"/>
    </source>
</evidence>
<organism evidence="3 4">
    <name type="scientific">Prymnesium parvum</name>
    <name type="common">Toxic golden alga</name>
    <dbReference type="NCBI Taxonomy" id="97485"/>
    <lineage>
        <taxon>Eukaryota</taxon>
        <taxon>Haptista</taxon>
        <taxon>Haptophyta</taxon>
        <taxon>Prymnesiophyceae</taxon>
        <taxon>Prymnesiales</taxon>
        <taxon>Prymnesiaceae</taxon>
        <taxon>Prymnesium</taxon>
    </lineage>
</organism>
<protein>
    <recommendedName>
        <fullName evidence="5">EF-hand domain-containing protein</fullName>
    </recommendedName>
</protein>
<evidence type="ECO:0000313" key="3">
    <source>
        <dbReference type="EMBL" id="KAL1521775.1"/>
    </source>
</evidence>
<evidence type="ECO:0000256" key="2">
    <source>
        <dbReference type="SAM" id="Phobius"/>
    </source>
</evidence>
<feature type="region of interest" description="Disordered" evidence="1">
    <location>
        <begin position="1"/>
        <end position="41"/>
    </location>
</feature>
<keyword evidence="2" id="KW-0812">Transmembrane</keyword>
<proteinExistence type="predicted"/>
<sequence>MMEARRTVPRREVTARRAQDVLTPQDTTPARTATAAAREPRRVRRAATALDAHSSSARSLTQRAKAQLLAAHGHHDPVRLLGGSARVCTLLALSSLDSDGDGQLSEDEAEQAKSLVEATLNSHLNVGVVAALVLSVLFPLAYEEKSTLADLAISEHWGTVEWSDLTSFVAVQLAISASAVSVFMSSRMYAQVSFWLPSLEARLWYISISSSTTTFLETIKNFTLFATLLSLGLETAVSATWLDTLAFSPIVLLTFSWVVMEMSLSRQCSQHLAIELRARVNQFVSVRNDQEDALKDMAC</sequence>
<name>A0AB34JI87_PRYPA</name>
<keyword evidence="2" id="KW-1133">Transmembrane helix</keyword>
<keyword evidence="4" id="KW-1185">Reference proteome</keyword>
<feature type="compositionally biased region" description="Low complexity" evidence="1">
    <location>
        <begin position="27"/>
        <end position="37"/>
    </location>
</feature>
<dbReference type="EMBL" id="JBGBPQ010000007">
    <property type="protein sequence ID" value="KAL1521775.1"/>
    <property type="molecule type" value="Genomic_DNA"/>
</dbReference>
<feature type="compositionally biased region" description="Basic and acidic residues" evidence="1">
    <location>
        <begin position="1"/>
        <end position="19"/>
    </location>
</feature>
<feature type="transmembrane region" description="Helical" evidence="2">
    <location>
        <begin position="241"/>
        <end position="260"/>
    </location>
</feature>
<feature type="transmembrane region" description="Helical" evidence="2">
    <location>
        <begin position="162"/>
        <end position="183"/>
    </location>
</feature>
<reference evidence="3 4" key="1">
    <citation type="journal article" date="2024" name="Science">
        <title>Giant polyketide synthase enzymes in the biosynthesis of giant marine polyether toxins.</title>
        <authorList>
            <person name="Fallon T.R."/>
            <person name="Shende V.V."/>
            <person name="Wierzbicki I.H."/>
            <person name="Pendleton A.L."/>
            <person name="Watervoot N.F."/>
            <person name="Auber R.P."/>
            <person name="Gonzalez D.J."/>
            <person name="Wisecaver J.H."/>
            <person name="Moore B.S."/>
        </authorList>
    </citation>
    <scope>NUCLEOTIDE SEQUENCE [LARGE SCALE GENOMIC DNA]</scope>
    <source>
        <strain evidence="3 4">12B1</strain>
    </source>
</reference>
<evidence type="ECO:0000313" key="4">
    <source>
        <dbReference type="Proteomes" id="UP001515480"/>
    </source>
</evidence>
<dbReference type="AlphaFoldDB" id="A0AB34JI87"/>
<feature type="transmembrane region" description="Helical" evidence="2">
    <location>
        <begin position="123"/>
        <end position="142"/>
    </location>
</feature>
<dbReference type="Proteomes" id="UP001515480">
    <property type="component" value="Unassembled WGS sequence"/>
</dbReference>
<comment type="caution">
    <text evidence="3">The sequence shown here is derived from an EMBL/GenBank/DDBJ whole genome shotgun (WGS) entry which is preliminary data.</text>
</comment>
<feature type="transmembrane region" description="Helical" evidence="2">
    <location>
        <begin position="203"/>
        <end position="229"/>
    </location>
</feature>
<accession>A0AB34JI87</accession>
<evidence type="ECO:0008006" key="5">
    <source>
        <dbReference type="Google" id="ProtNLM"/>
    </source>
</evidence>
<gene>
    <name evidence="3" type="ORF">AB1Y20_021428</name>
</gene>